<proteinExistence type="inferred from homology"/>
<keyword evidence="7" id="KW-0175">Coiled coil</keyword>
<feature type="coiled-coil region" evidence="7">
    <location>
        <begin position="39"/>
        <end position="77"/>
    </location>
</feature>
<accession>A0ABV8UVD6</accession>
<reference evidence="10" key="1">
    <citation type="journal article" date="2019" name="Int. J. Syst. Evol. Microbiol.">
        <title>The Global Catalogue of Microorganisms (GCM) 10K type strain sequencing project: providing services to taxonomists for standard genome sequencing and annotation.</title>
        <authorList>
            <consortium name="The Broad Institute Genomics Platform"/>
            <consortium name="The Broad Institute Genome Sequencing Center for Infectious Disease"/>
            <person name="Wu L."/>
            <person name="Ma J."/>
        </authorList>
    </citation>
    <scope>NUCLEOTIDE SEQUENCE [LARGE SCALE GENOMIC DNA]</scope>
    <source>
        <strain evidence="10">CCUG 50353</strain>
    </source>
</reference>
<evidence type="ECO:0000313" key="9">
    <source>
        <dbReference type="EMBL" id="MFC4355265.1"/>
    </source>
</evidence>
<sequence length="255" mass="28947">MIKASAVTAIPKAIPTRIVRTTVHQSADEQEEPLLVDKITQLRQQHDELANQLQLLRVQLEEERHDYLQENARLASEQADELKVQAVELGYQEGKQKAEAEAEAWLEEQTNVIHAIVLSATEDRRRYLLQAEQELIEIATAIARKIMTDAIQVQPDAVMHLVKQHIKLVEDAQEVTLQVSVPDYEYVHVRKEELESLLPPFTPLVIMPVKELVPGDVLIHTQASRYDARLDSQLAAIKGHLMSLVEEHTDEQAES</sequence>
<gene>
    <name evidence="9" type="ORF">ACFO0S_09425</name>
</gene>
<keyword evidence="3" id="KW-0813">Transport</keyword>
<comment type="function">
    <text evidence="1">Needed for flagellar regrowth and assembly.</text>
</comment>
<organism evidence="9 10">
    <name type="scientific">Chryseomicrobium palamuruense</name>
    <dbReference type="NCBI Taxonomy" id="682973"/>
    <lineage>
        <taxon>Bacteria</taxon>
        <taxon>Bacillati</taxon>
        <taxon>Bacillota</taxon>
        <taxon>Bacilli</taxon>
        <taxon>Bacillales</taxon>
        <taxon>Caryophanaceae</taxon>
        <taxon>Chryseomicrobium</taxon>
    </lineage>
</organism>
<dbReference type="InterPro" id="IPR051472">
    <property type="entry name" value="T3SS_Stator/FliH"/>
</dbReference>
<evidence type="ECO:0000313" key="10">
    <source>
        <dbReference type="Proteomes" id="UP001595733"/>
    </source>
</evidence>
<evidence type="ECO:0000259" key="8">
    <source>
        <dbReference type="Pfam" id="PF02108"/>
    </source>
</evidence>
<dbReference type="Pfam" id="PF02108">
    <property type="entry name" value="FliH"/>
    <property type="match status" value="1"/>
</dbReference>
<dbReference type="PANTHER" id="PTHR34982">
    <property type="entry name" value="YOP PROTEINS TRANSLOCATION PROTEIN L"/>
    <property type="match status" value="1"/>
</dbReference>
<evidence type="ECO:0000256" key="7">
    <source>
        <dbReference type="SAM" id="Coils"/>
    </source>
</evidence>
<evidence type="ECO:0000256" key="6">
    <source>
        <dbReference type="ARBA" id="ARBA00023225"/>
    </source>
</evidence>
<evidence type="ECO:0000256" key="2">
    <source>
        <dbReference type="ARBA" id="ARBA00006602"/>
    </source>
</evidence>
<comment type="similarity">
    <text evidence="2">Belongs to the FliH family.</text>
</comment>
<comment type="caution">
    <text evidence="9">The sequence shown here is derived from an EMBL/GenBank/DDBJ whole genome shotgun (WGS) entry which is preliminary data.</text>
</comment>
<evidence type="ECO:0000256" key="5">
    <source>
        <dbReference type="ARBA" id="ARBA00022927"/>
    </source>
</evidence>
<dbReference type="EMBL" id="JBHSEF010000022">
    <property type="protein sequence ID" value="MFC4355265.1"/>
    <property type="molecule type" value="Genomic_DNA"/>
</dbReference>
<dbReference type="PANTHER" id="PTHR34982:SF1">
    <property type="entry name" value="FLAGELLAR ASSEMBLY PROTEIN FLIH"/>
    <property type="match status" value="1"/>
</dbReference>
<keyword evidence="10" id="KW-1185">Reference proteome</keyword>
<name>A0ABV8UVD6_9BACL</name>
<dbReference type="Proteomes" id="UP001595733">
    <property type="component" value="Unassembled WGS sequence"/>
</dbReference>
<dbReference type="InterPro" id="IPR018035">
    <property type="entry name" value="Flagellar_FliH/T3SS_HrpE"/>
</dbReference>
<keyword evidence="6" id="KW-1006">Bacterial flagellum protein export</keyword>
<evidence type="ECO:0000256" key="1">
    <source>
        <dbReference type="ARBA" id="ARBA00003041"/>
    </source>
</evidence>
<keyword evidence="4" id="KW-1005">Bacterial flagellum biogenesis</keyword>
<keyword evidence="5" id="KW-0653">Protein transport</keyword>
<evidence type="ECO:0000256" key="3">
    <source>
        <dbReference type="ARBA" id="ARBA00022448"/>
    </source>
</evidence>
<protein>
    <submittedName>
        <fullName evidence="9">FliH/SctL family protein</fullName>
    </submittedName>
</protein>
<evidence type="ECO:0000256" key="4">
    <source>
        <dbReference type="ARBA" id="ARBA00022795"/>
    </source>
</evidence>
<dbReference type="RefSeq" id="WP_378141730.1">
    <property type="nucleotide sequence ID" value="NZ_JBHSEF010000022.1"/>
</dbReference>
<feature type="domain" description="Flagellar assembly protein FliH/Type III secretion system HrpE" evidence="8">
    <location>
        <begin position="108"/>
        <end position="235"/>
    </location>
</feature>